<evidence type="ECO:0000259" key="1">
    <source>
        <dbReference type="Pfam" id="PF13274"/>
    </source>
</evidence>
<sequence length="189" mass="22153">MSQKSLEKFKELLIYVVKHFNDNETLTETKLWKLLYFCEADFYEKFNHTITGVDYYKNLYGATPAKVVINRVLPQAKDYVKTEKIKKDSGKIMTVFKPHNDYKYKALSANEIEQIRKTCEKYFRLSVSDITILAHQDPPYLGAEKGKKIDFRFVNYREDKDIEEIEDVKTYSGTISDEAAENLLTYVAK</sequence>
<name>A0A2M7RPP4_9BACT</name>
<dbReference type="Proteomes" id="UP000229371">
    <property type="component" value="Unassembled WGS sequence"/>
</dbReference>
<reference evidence="3" key="1">
    <citation type="submission" date="2017-09" db="EMBL/GenBank/DDBJ databases">
        <title>Depth-based differentiation of microbial function through sediment-hosted aquifers and enrichment of novel symbionts in the deep terrestrial subsurface.</title>
        <authorList>
            <person name="Probst A.J."/>
            <person name="Ladd B."/>
            <person name="Jarett J.K."/>
            <person name="Geller-Mcgrath D.E."/>
            <person name="Sieber C.M.K."/>
            <person name="Emerson J.B."/>
            <person name="Anantharaman K."/>
            <person name="Thomas B.C."/>
            <person name="Malmstrom R."/>
            <person name="Stieglmeier M."/>
            <person name="Klingl A."/>
            <person name="Woyke T."/>
            <person name="Ryan C.M."/>
            <person name="Banfield J.F."/>
        </authorList>
    </citation>
    <scope>NUCLEOTIDE SEQUENCE [LARGE SCALE GENOMIC DNA]</scope>
</reference>
<evidence type="ECO:0000313" key="2">
    <source>
        <dbReference type="EMBL" id="PIZ01076.1"/>
    </source>
</evidence>
<dbReference type="AlphaFoldDB" id="A0A2M7RPP4"/>
<feature type="domain" description="Antitoxin SocA-like Panacea" evidence="1">
    <location>
        <begin position="31"/>
        <end position="138"/>
    </location>
</feature>
<dbReference type="InterPro" id="IPR025272">
    <property type="entry name" value="SocA_Panacea"/>
</dbReference>
<accession>A0A2M7RPP4</accession>
<proteinExistence type="predicted"/>
<organism evidence="2 3">
    <name type="scientific">bacterium (Candidatus Gribaldobacteria) CG_4_10_14_0_8_um_filter_33_9</name>
    <dbReference type="NCBI Taxonomy" id="2014266"/>
    <lineage>
        <taxon>Bacteria</taxon>
        <taxon>Candidatus Gribaldobacteria</taxon>
    </lineage>
</organism>
<evidence type="ECO:0000313" key="3">
    <source>
        <dbReference type="Proteomes" id="UP000229371"/>
    </source>
</evidence>
<protein>
    <recommendedName>
        <fullName evidence="1">Antitoxin SocA-like Panacea domain-containing protein</fullName>
    </recommendedName>
</protein>
<dbReference type="Pfam" id="PF13274">
    <property type="entry name" value="SocA_Panacea"/>
    <property type="match status" value="1"/>
</dbReference>
<gene>
    <name evidence="2" type="ORF">COY61_00760</name>
</gene>
<comment type="caution">
    <text evidence="2">The sequence shown here is derived from an EMBL/GenBank/DDBJ whole genome shotgun (WGS) entry which is preliminary data.</text>
</comment>
<dbReference type="EMBL" id="PFMI01000021">
    <property type="protein sequence ID" value="PIZ01076.1"/>
    <property type="molecule type" value="Genomic_DNA"/>
</dbReference>